<dbReference type="Gene3D" id="3.30.420.10">
    <property type="entry name" value="Ribonuclease H-like superfamily/Ribonuclease H"/>
    <property type="match status" value="1"/>
</dbReference>
<comment type="caution">
    <text evidence="1">The sequence shown here is derived from an EMBL/GenBank/DDBJ whole genome shotgun (WGS) entry which is preliminary data.</text>
</comment>
<organism evidence="1 2">
    <name type="scientific">Mycobacterium kyorinense</name>
    <dbReference type="NCBI Taxonomy" id="487514"/>
    <lineage>
        <taxon>Bacteria</taxon>
        <taxon>Bacillati</taxon>
        <taxon>Actinomycetota</taxon>
        <taxon>Actinomycetes</taxon>
        <taxon>Mycobacteriales</taxon>
        <taxon>Mycobacteriaceae</taxon>
        <taxon>Mycobacterium</taxon>
    </lineage>
</organism>
<evidence type="ECO:0000313" key="1">
    <source>
        <dbReference type="EMBL" id="ORW09094.1"/>
    </source>
</evidence>
<gene>
    <name evidence="1" type="ORF">AWC14_22040</name>
</gene>
<reference evidence="1 2" key="1">
    <citation type="submission" date="2016-01" db="EMBL/GenBank/DDBJ databases">
        <title>The new phylogeny of the genus Mycobacterium.</title>
        <authorList>
            <person name="Tarcisio F."/>
            <person name="Conor M."/>
            <person name="Antonella G."/>
            <person name="Elisabetta G."/>
            <person name="Giulia F.S."/>
            <person name="Sara T."/>
            <person name="Anna F."/>
            <person name="Clotilde B."/>
            <person name="Roberto B."/>
            <person name="Veronica D.S."/>
            <person name="Fabio R."/>
            <person name="Monica P."/>
            <person name="Olivier J."/>
            <person name="Enrico T."/>
            <person name="Nicola S."/>
        </authorList>
    </citation>
    <scope>NUCLEOTIDE SEQUENCE [LARGE SCALE GENOMIC DNA]</scope>
    <source>
        <strain evidence="1 2">DSM 45166</strain>
    </source>
</reference>
<accession>A0A1X1YDH1</accession>
<evidence type="ECO:0000313" key="2">
    <source>
        <dbReference type="Proteomes" id="UP000193487"/>
    </source>
</evidence>
<dbReference type="EMBL" id="LQPE01000026">
    <property type="protein sequence ID" value="ORW09094.1"/>
    <property type="molecule type" value="Genomic_DNA"/>
</dbReference>
<protein>
    <recommendedName>
        <fullName evidence="3">Exonuclease domain-containing protein</fullName>
    </recommendedName>
</protein>
<dbReference type="AlphaFoldDB" id="A0A1X1YDH1"/>
<dbReference type="Proteomes" id="UP000193487">
    <property type="component" value="Unassembled WGS sequence"/>
</dbReference>
<dbReference type="GO" id="GO:0003676">
    <property type="term" value="F:nucleic acid binding"/>
    <property type="evidence" value="ECO:0007669"/>
    <property type="project" value="InterPro"/>
</dbReference>
<sequence length="189" mass="20712">MSALVFLDTETDGQHQSCRPWEIALIRRDQAGEHELTIFVDVADLDQAYSDPAALQISGFHTRHPQFGAPLHAGQQVLAEAAAARAVCDWTAGASAFGINPGLDHACLVAMLSRHGLVPQWFYEPQDVAALAKEHLLTRGVMPAHDIELLSQQCGVVVPGPQRHTALGDARWACRWFDQLAYEAQVVNR</sequence>
<proteinExistence type="predicted"/>
<name>A0A1X1YDH1_9MYCO</name>
<evidence type="ECO:0008006" key="3">
    <source>
        <dbReference type="Google" id="ProtNLM"/>
    </source>
</evidence>
<keyword evidence="2" id="KW-1185">Reference proteome</keyword>
<dbReference type="SUPFAM" id="SSF53098">
    <property type="entry name" value="Ribonuclease H-like"/>
    <property type="match status" value="1"/>
</dbReference>
<dbReference type="OrthoDB" id="4762736at2"/>
<dbReference type="InterPro" id="IPR012337">
    <property type="entry name" value="RNaseH-like_sf"/>
</dbReference>
<dbReference type="InterPro" id="IPR036397">
    <property type="entry name" value="RNaseH_sf"/>
</dbReference>